<evidence type="ECO:0000259" key="9">
    <source>
        <dbReference type="SMART" id="SM00934"/>
    </source>
</evidence>
<feature type="binding site" evidence="5">
    <location>
        <begin position="62"/>
        <end position="71"/>
    </location>
    <ligand>
        <name>substrate</name>
    </ligand>
</feature>
<comment type="catalytic activity">
    <reaction evidence="5 8">
        <text>orotidine 5'-phosphate + H(+) = UMP + CO2</text>
        <dbReference type="Rhea" id="RHEA:11596"/>
        <dbReference type="ChEBI" id="CHEBI:15378"/>
        <dbReference type="ChEBI" id="CHEBI:16526"/>
        <dbReference type="ChEBI" id="CHEBI:57538"/>
        <dbReference type="ChEBI" id="CHEBI:57865"/>
        <dbReference type="EC" id="4.1.1.23"/>
    </reaction>
</comment>
<dbReference type="GO" id="GO:0006207">
    <property type="term" value="P:'de novo' pyrimidine nucleobase biosynthetic process"/>
    <property type="evidence" value="ECO:0007669"/>
    <property type="project" value="InterPro"/>
</dbReference>
<feature type="binding site" evidence="5 7">
    <location>
        <position position="34"/>
    </location>
    <ligand>
        <name>substrate</name>
    </ligand>
</feature>
<evidence type="ECO:0000256" key="3">
    <source>
        <dbReference type="ARBA" id="ARBA00022975"/>
    </source>
</evidence>
<dbReference type="InterPro" id="IPR001754">
    <property type="entry name" value="OMPdeCOase_dom"/>
</dbReference>
<dbReference type="GO" id="GO:0044205">
    <property type="term" value="P:'de novo' UMP biosynthetic process"/>
    <property type="evidence" value="ECO:0007669"/>
    <property type="project" value="UniProtKB-UniRule"/>
</dbReference>
<comment type="subunit">
    <text evidence="5">Homodimer.</text>
</comment>
<keyword evidence="4 5" id="KW-0456">Lyase</keyword>
<keyword evidence="3 5" id="KW-0665">Pyrimidine biosynthesis</keyword>
<dbReference type="InterPro" id="IPR047595">
    <property type="entry name" value="OMPdecase_arc"/>
</dbReference>
<evidence type="ECO:0000256" key="2">
    <source>
        <dbReference type="ARBA" id="ARBA00022793"/>
    </source>
</evidence>
<feature type="active site" description="For OMPdecase activity" evidence="6">
    <location>
        <position position="67"/>
    </location>
</feature>
<evidence type="ECO:0000313" key="10">
    <source>
        <dbReference type="EMBL" id="PAV03376.1"/>
    </source>
</evidence>
<evidence type="ECO:0000256" key="6">
    <source>
        <dbReference type="PIRSR" id="PIRSR614732-1"/>
    </source>
</evidence>
<comment type="similarity">
    <text evidence="5">Belongs to the OMP decarboxylase family. Type 1 subfamily.</text>
</comment>
<protein>
    <recommendedName>
        <fullName evidence="5">Orotidine 5'-phosphate decarboxylase</fullName>
        <ecNumber evidence="5">4.1.1.23</ecNumber>
    </recommendedName>
    <alternativeName>
        <fullName evidence="5">OMP decarboxylase</fullName>
        <shortName evidence="5">OMPDCase</shortName>
        <shortName evidence="5">OMPdecase</shortName>
    </alternativeName>
</protein>
<comment type="pathway">
    <text evidence="1 5 8">Pyrimidine metabolism; UMP biosynthesis via de novo pathway; UMP from orotate: step 2/2.</text>
</comment>
<dbReference type="InterPro" id="IPR014732">
    <property type="entry name" value="OMPdecase"/>
</dbReference>
<dbReference type="InterPro" id="IPR013785">
    <property type="entry name" value="Aldolase_TIM"/>
</dbReference>
<feature type="binding site" evidence="5 7">
    <location>
        <position position="195"/>
    </location>
    <ligand>
        <name>substrate</name>
    </ligand>
</feature>
<name>A0A2A2H257_METBR</name>
<dbReference type="NCBIfam" id="TIGR01740">
    <property type="entry name" value="pyrF"/>
    <property type="match status" value="1"/>
</dbReference>
<evidence type="ECO:0000256" key="4">
    <source>
        <dbReference type="ARBA" id="ARBA00023239"/>
    </source>
</evidence>
<evidence type="ECO:0000256" key="1">
    <source>
        <dbReference type="ARBA" id="ARBA00004861"/>
    </source>
</evidence>
<gene>
    <name evidence="5" type="primary">pyrF</name>
    <name evidence="10" type="ORF">ASJ80_00005</name>
</gene>
<dbReference type="GO" id="GO:0004590">
    <property type="term" value="F:orotidine-5'-phosphate decarboxylase activity"/>
    <property type="evidence" value="ECO:0007669"/>
    <property type="project" value="UniProtKB-UniRule"/>
</dbReference>
<feature type="binding site" evidence="5 7">
    <location>
        <position position="12"/>
    </location>
    <ligand>
        <name>substrate</name>
    </ligand>
</feature>
<dbReference type="EMBL" id="LMVM01000038">
    <property type="protein sequence ID" value="PAV03376.1"/>
    <property type="molecule type" value="Genomic_DNA"/>
</dbReference>
<dbReference type="PANTHER" id="PTHR32119">
    <property type="entry name" value="OROTIDINE 5'-PHOSPHATE DECARBOXYLASE"/>
    <property type="match status" value="1"/>
</dbReference>
<dbReference type="RefSeq" id="WP_069583247.1">
    <property type="nucleotide sequence ID" value="NZ_LMVM01000038.1"/>
</dbReference>
<dbReference type="SUPFAM" id="SSF51366">
    <property type="entry name" value="Ribulose-phoshate binding barrel"/>
    <property type="match status" value="1"/>
</dbReference>
<dbReference type="EC" id="4.1.1.23" evidence="5"/>
<accession>A0A2A2H257</accession>
<dbReference type="Gene3D" id="3.20.20.70">
    <property type="entry name" value="Aldolase class I"/>
    <property type="match status" value="1"/>
</dbReference>
<dbReference type="PANTHER" id="PTHR32119:SF2">
    <property type="entry name" value="OROTIDINE 5'-PHOSPHATE DECARBOXYLASE"/>
    <property type="match status" value="1"/>
</dbReference>
<dbReference type="GO" id="GO:0005829">
    <property type="term" value="C:cytosol"/>
    <property type="evidence" value="ECO:0007669"/>
    <property type="project" value="TreeGrafter"/>
</dbReference>
<proteinExistence type="inferred from homology"/>
<dbReference type="Pfam" id="PF00215">
    <property type="entry name" value="OMPdecase"/>
    <property type="match status" value="1"/>
</dbReference>
<evidence type="ECO:0000256" key="8">
    <source>
        <dbReference type="RuleBase" id="RU000512"/>
    </source>
</evidence>
<comment type="caution">
    <text evidence="10">The sequence shown here is derived from an EMBL/GenBank/DDBJ whole genome shotgun (WGS) entry which is preliminary data.</text>
</comment>
<dbReference type="UniPathway" id="UPA00070">
    <property type="reaction ID" value="UER00120"/>
</dbReference>
<dbReference type="InterPro" id="IPR011060">
    <property type="entry name" value="RibuloseP-bd_barrel"/>
</dbReference>
<evidence type="ECO:0000313" key="11">
    <source>
        <dbReference type="Proteomes" id="UP000217784"/>
    </source>
</evidence>
<feature type="binding site" evidence="5 7">
    <location>
        <position position="119"/>
    </location>
    <ligand>
        <name>substrate</name>
    </ligand>
</feature>
<dbReference type="HAMAP" id="MF_01200_A">
    <property type="entry name" value="OMPdecase_type1_A"/>
    <property type="match status" value="1"/>
</dbReference>
<feature type="active site" description="Proton donor" evidence="5">
    <location>
        <position position="64"/>
    </location>
</feature>
<dbReference type="SMART" id="SM00934">
    <property type="entry name" value="OMPdecase"/>
    <property type="match status" value="1"/>
</dbReference>
<feature type="active site" description="For OMPdecase activity" evidence="6">
    <location>
        <position position="62"/>
    </location>
</feature>
<feature type="active site" description="For OMPdecase activity" evidence="6">
    <location>
        <position position="64"/>
    </location>
</feature>
<evidence type="ECO:0000256" key="7">
    <source>
        <dbReference type="PIRSR" id="PIRSR614732-2"/>
    </source>
</evidence>
<dbReference type="InterPro" id="IPR018089">
    <property type="entry name" value="OMPdecase_AS"/>
</dbReference>
<feature type="binding site" evidence="5">
    <location>
        <begin position="172"/>
        <end position="182"/>
    </location>
    <ligand>
        <name>substrate</name>
    </ligand>
</feature>
<dbReference type="OrthoDB" id="94124at2157"/>
<reference evidence="10 11" key="1">
    <citation type="journal article" date="2017" name="BMC Genomics">
        <title>Genomic analysis of methanogenic archaea reveals a shift towards energy conservation.</title>
        <authorList>
            <person name="Gilmore S.P."/>
            <person name="Henske J.K."/>
            <person name="Sexton J.A."/>
            <person name="Solomon K.V."/>
            <person name="Seppala S."/>
            <person name="Yoo J.I."/>
            <person name="Huyett L.M."/>
            <person name="Pressman A."/>
            <person name="Cogan J.Z."/>
            <person name="Kivenson V."/>
            <person name="Peng X."/>
            <person name="Tan Y."/>
            <person name="Valentine D.L."/>
            <person name="O'Malley M.A."/>
        </authorList>
    </citation>
    <scope>NUCLEOTIDE SEQUENCE [LARGE SCALE GENOMIC DNA]</scope>
    <source>
        <strain evidence="10 11">M.o.H.</strain>
    </source>
</reference>
<organism evidence="10 11">
    <name type="scientific">Methanobacterium bryantii</name>
    <dbReference type="NCBI Taxonomy" id="2161"/>
    <lineage>
        <taxon>Archaea</taxon>
        <taxon>Methanobacteriati</taxon>
        <taxon>Methanobacteriota</taxon>
        <taxon>Methanomada group</taxon>
        <taxon>Methanobacteria</taxon>
        <taxon>Methanobacteriales</taxon>
        <taxon>Methanobacteriaceae</taxon>
        <taxon>Methanobacterium</taxon>
    </lineage>
</organism>
<feature type="domain" description="Orotidine 5'-phosphate decarboxylase" evidence="9">
    <location>
        <begin position="6"/>
        <end position="210"/>
    </location>
</feature>
<keyword evidence="2 5" id="KW-0210">Decarboxylase</keyword>
<dbReference type="AlphaFoldDB" id="A0A2A2H257"/>
<dbReference type="CDD" id="cd04725">
    <property type="entry name" value="OMP_decarboxylase_like"/>
    <property type="match status" value="1"/>
</dbReference>
<keyword evidence="11" id="KW-1185">Reference proteome</keyword>
<dbReference type="PROSITE" id="PS00156">
    <property type="entry name" value="OMPDECASE"/>
    <property type="match status" value="1"/>
</dbReference>
<sequence>MEVENDIILALDVLNRTEALRIVESVSDYLNTIKIGYPLVLSEGLQSITAIKEEFNCSIIADFKVADIPATNRKIADVTFEAGTDAIIVQGFVGDDSALACMNSAEKYGKDVFLLTEMSHPGASMFLQQHAEDIAKMGVDLGITNFVGPSTKLDRLEKIRSVIGKDSFLISPGVGTQGGDPKDTLKFADALIVGRSIYLSEDPKKAVEDIIGSIKS</sequence>
<evidence type="ECO:0000256" key="5">
    <source>
        <dbReference type="HAMAP-Rule" id="MF_01200"/>
    </source>
</evidence>
<comment type="function">
    <text evidence="5">Catalyzes the decarboxylation of orotidine 5'-monophosphate (OMP) to uridine 5'-monophosphate (UMP).</text>
</comment>
<feature type="binding site" evidence="5 7">
    <location>
        <position position="194"/>
    </location>
    <ligand>
        <name>substrate</name>
    </ligand>
</feature>
<dbReference type="NCBIfam" id="NF010386">
    <property type="entry name" value="PRK13813.1"/>
    <property type="match status" value="1"/>
</dbReference>
<dbReference type="Proteomes" id="UP000217784">
    <property type="component" value="Unassembled WGS sequence"/>
</dbReference>